<dbReference type="AlphaFoldDB" id="A0A812KBT2"/>
<dbReference type="GO" id="GO:0003697">
    <property type="term" value="F:single-stranded DNA binding"/>
    <property type="evidence" value="ECO:0007669"/>
    <property type="project" value="InterPro"/>
</dbReference>
<feature type="non-terminal residue" evidence="3">
    <location>
        <position position="233"/>
    </location>
</feature>
<sequence>VEGTAQSASERELRKARLQDLCAQRTLRLREAQAKEEAKQAVEEAERISTTERWSGLRIVDRLVRQEKWDASMKGKEIVQLRHLAKLLSRDKDKVVIVVLAAAPRKLITNAKGEQVMEWTVTDLDKEAASEAGLIFLGRAQQHWLEDTQAKPGHILAVLNPQLSCRTGAIMVTFETQVILLGTCPAFRTCSALNASGGCCLKPCNAEGSGFCGQHSKALQGVRQATPCRKRKR</sequence>
<accession>A0A812KBT2</accession>
<feature type="coiled-coil region" evidence="1">
    <location>
        <begin position="24"/>
        <end position="51"/>
    </location>
</feature>
<comment type="caution">
    <text evidence="3">The sequence shown here is derived from an EMBL/GenBank/DDBJ whole genome shotgun (WGS) entry which is preliminary data.</text>
</comment>
<dbReference type="InterPro" id="IPR055065">
    <property type="entry name" value="OB_MCM10"/>
</dbReference>
<dbReference type="OrthoDB" id="273123at2759"/>
<dbReference type="Proteomes" id="UP000649617">
    <property type="component" value="Unassembled WGS sequence"/>
</dbReference>
<dbReference type="GO" id="GO:0006270">
    <property type="term" value="P:DNA replication initiation"/>
    <property type="evidence" value="ECO:0007669"/>
    <property type="project" value="InterPro"/>
</dbReference>
<evidence type="ECO:0000313" key="3">
    <source>
        <dbReference type="EMBL" id="CAE7224825.1"/>
    </source>
</evidence>
<protein>
    <submittedName>
        <fullName evidence="3">Mcm10 protein</fullName>
    </submittedName>
</protein>
<gene>
    <name evidence="3" type="primary">mcm10</name>
    <name evidence="3" type="ORF">SPIL2461_LOCUS3121</name>
</gene>
<feature type="domain" description="MCM10 OB-fold" evidence="2">
    <location>
        <begin position="54"/>
        <end position="164"/>
    </location>
</feature>
<dbReference type="InterPro" id="IPR040184">
    <property type="entry name" value="Mcm10"/>
</dbReference>
<keyword evidence="4" id="KW-1185">Reference proteome</keyword>
<dbReference type="Gene3D" id="2.40.50.140">
    <property type="entry name" value="Nucleic acid-binding proteins"/>
    <property type="match status" value="1"/>
</dbReference>
<dbReference type="PANTHER" id="PTHR13454">
    <property type="entry name" value="PROTEIN MCM10 HOMOLOG"/>
    <property type="match status" value="1"/>
</dbReference>
<dbReference type="InterPro" id="IPR012340">
    <property type="entry name" value="NA-bd_OB-fold"/>
</dbReference>
<proteinExistence type="predicted"/>
<dbReference type="GO" id="GO:0043596">
    <property type="term" value="C:nuclear replication fork"/>
    <property type="evidence" value="ECO:0007669"/>
    <property type="project" value="TreeGrafter"/>
</dbReference>
<organism evidence="3 4">
    <name type="scientific">Symbiodinium pilosum</name>
    <name type="common">Dinoflagellate</name>
    <dbReference type="NCBI Taxonomy" id="2952"/>
    <lineage>
        <taxon>Eukaryota</taxon>
        <taxon>Sar</taxon>
        <taxon>Alveolata</taxon>
        <taxon>Dinophyceae</taxon>
        <taxon>Suessiales</taxon>
        <taxon>Symbiodiniaceae</taxon>
        <taxon>Symbiodinium</taxon>
    </lineage>
</organism>
<evidence type="ECO:0000256" key="1">
    <source>
        <dbReference type="SAM" id="Coils"/>
    </source>
</evidence>
<dbReference type="Pfam" id="PF22379">
    <property type="entry name" value="OB_MCM10"/>
    <property type="match status" value="1"/>
</dbReference>
<dbReference type="EMBL" id="CAJNIZ010003681">
    <property type="protein sequence ID" value="CAE7224825.1"/>
    <property type="molecule type" value="Genomic_DNA"/>
</dbReference>
<dbReference type="GO" id="GO:0003688">
    <property type="term" value="F:DNA replication origin binding"/>
    <property type="evidence" value="ECO:0007669"/>
    <property type="project" value="TreeGrafter"/>
</dbReference>
<keyword evidence="1" id="KW-0175">Coiled coil</keyword>
<reference evidence="3" key="1">
    <citation type="submission" date="2021-02" db="EMBL/GenBank/DDBJ databases">
        <authorList>
            <person name="Dougan E. K."/>
            <person name="Rhodes N."/>
            <person name="Thang M."/>
            <person name="Chan C."/>
        </authorList>
    </citation>
    <scope>NUCLEOTIDE SEQUENCE</scope>
</reference>
<evidence type="ECO:0000313" key="4">
    <source>
        <dbReference type="Proteomes" id="UP000649617"/>
    </source>
</evidence>
<evidence type="ECO:0000259" key="2">
    <source>
        <dbReference type="Pfam" id="PF22379"/>
    </source>
</evidence>
<name>A0A812KBT2_SYMPI</name>
<dbReference type="PANTHER" id="PTHR13454:SF11">
    <property type="entry name" value="PROTEIN MCM10 HOMOLOG"/>
    <property type="match status" value="1"/>
</dbReference>